<organism evidence="1 2">
    <name type="scientific">Champsocephalus esox</name>
    <name type="common">pike icefish</name>
    <dbReference type="NCBI Taxonomy" id="159716"/>
    <lineage>
        <taxon>Eukaryota</taxon>
        <taxon>Metazoa</taxon>
        <taxon>Chordata</taxon>
        <taxon>Craniata</taxon>
        <taxon>Vertebrata</taxon>
        <taxon>Euteleostomi</taxon>
        <taxon>Actinopterygii</taxon>
        <taxon>Neopterygii</taxon>
        <taxon>Teleostei</taxon>
        <taxon>Neoteleostei</taxon>
        <taxon>Acanthomorphata</taxon>
        <taxon>Eupercaria</taxon>
        <taxon>Perciformes</taxon>
        <taxon>Notothenioidei</taxon>
        <taxon>Channichthyidae</taxon>
        <taxon>Champsocephalus</taxon>
    </lineage>
</organism>
<dbReference type="Proteomes" id="UP001335648">
    <property type="component" value="Unassembled WGS sequence"/>
</dbReference>
<name>A0AAN8GI10_9TELE</name>
<reference evidence="1 2" key="1">
    <citation type="journal article" date="2023" name="Mol. Biol. Evol.">
        <title>Genomics of Secondarily Temperate Adaptation in the Only Non-Antarctic Icefish.</title>
        <authorList>
            <person name="Rivera-Colon A.G."/>
            <person name="Rayamajhi N."/>
            <person name="Minhas B.F."/>
            <person name="Madrigal G."/>
            <person name="Bilyk K.T."/>
            <person name="Yoon V."/>
            <person name="Hune M."/>
            <person name="Gregory S."/>
            <person name="Cheng C.H.C."/>
            <person name="Catchen J.M."/>
        </authorList>
    </citation>
    <scope>NUCLEOTIDE SEQUENCE [LARGE SCALE GENOMIC DNA]</scope>
    <source>
        <strain evidence="1">JC2023a</strain>
    </source>
</reference>
<protein>
    <submittedName>
        <fullName evidence="1">Uncharacterized protein</fullName>
    </submittedName>
</protein>
<proteinExistence type="predicted"/>
<comment type="caution">
    <text evidence="1">The sequence shown here is derived from an EMBL/GenBank/DDBJ whole genome shotgun (WGS) entry which is preliminary data.</text>
</comment>
<keyword evidence="2" id="KW-1185">Reference proteome</keyword>
<dbReference type="AlphaFoldDB" id="A0AAN8GI10"/>
<accession>A0AAN8GI10</accession>
<sequence length="72" mass="8006">MMVSSSPHPHRGYACHLTTHPNLAVDTRSLLSSDVYMRSRTWFRVPRPLGSGLDAVLSSLSPLIGALGRRRY</sequence>
<evidence type="ECO:0000313" key="2">
    <source>
        <dbReference type="Proteomes" id="UP001335648"/>
    </source>
</evidence>
<evidence type="ECO:0000313" key="1">
    <source>
        <dbReference type="EMBL" id="KAK5880552.1"/>
    </source>
</evidence>
<dbReference type="EMBL" id="JAULUE010002064">
    <property type="protein sequence ID" value="KAK5880552.1"/>
    <property type="molecule type" value="Genomic_DNA"/>
</dbReference>
<gene>
    <name evidence="1" type="ORF">CesoFtcFv8_023566</name>
</gene>